<evidence type="ECO:0000256" key="3">
    <source>
        <dbReference type="ARBA" id="ARBA00022555"/>
    </source>
</evidence>
<dbReference type="SUPFAM" id="SSF54631">
    <property type="entry name" value="CBS-domain pair"/>
    <property type="match status" value="1"/>
</dbReference>
<evidence type="ECO:0000256" key="6">
    <source>
        <dbReference type="ARBA" id="ARBA00022695"/>
    </source>
</evidence>
<dbReference type="InterPro" id="IPR000644">
    <property type="entry name" value="CBS_dom"/>
</dbReference>
<dbReference type="InterPro" id="IPR002646">
    <property type="entry name" value="PolA_pol_head_dom"/>
</dbReference>
<dbReference type="PROSITE" id="PS51371">
    <property type="entry name" value="CBS"/>
    <property type="match status" value="2"/>
</dbReference>
<accession>I2F2H3</accession>
<evidence type="ECO:0000256" key="12">
    <source>
        <dbReference type="RuleBase" id="RU003953"/>
    </source>
</evidence>
<dbReference type="InterPro" id="IPR001667">
    <property type="entry name" value="DDH_dom"/>
</dbReference>
<dbReference type="InterPro" id="IPR038763">
    <property type="entry name" value="DHH_sf"/>
</dbReference>
<keyword evidence="10 12" id="KW-0694">RNA-binding</keyword>
<dbReference type="Pfam" id="PF12627">
    <property type="entry name" value="PolyA_pol_RNAbd"/>
    <property type="match status" value="1"/>
</dbReference>
<dbReference type="InterPro" id="IPR032828">
    <property type="entry name" value="PolyA_RNA-bd"/>
</dbReference>
<evidence type="ECO:0000256" key="7">
    <source>
        <dbReference type="ARBA" id="ARBA00022723"/>
    </source>
</evidence>
<dbReference type="GO" id="GO:0046872">
    <property type="term" value="F:metal ion binding"/>
    <property type="evidence" value="ECO:0007669"/>
    <property type="project" value="UniProtKB-KW"/>
</dbReference>
<dbReference type="GO" id="GO:0008033">
    <property type="term" value="P:tRNA processing"/>
    <property type="evidence" value="ECO:0007669"/>
    <property type="project" value="UniProtKB-KW"/>
</dbReference>
<keyword evidence="4 12" id="KW-0808">Transferase</keyword>
<sequence precursor="true">MKVITTHRNPDFDAFASAVAAQKIYPDHMIVFGGQLVPALKRFLSSKSLLLSFYYVNEIRISNLSSLIIVDTSDLKRIPASLQQSIQRNTDVKFYDHHRTSLSETQKGIFKDLGACTTLMCNQLRKKKKEISRNEATLFATAIYRETGNFTHASTRAQDLSTAAWLIDLGARPDDLGIYSGYKLSASQQRLIESLILGLRRTSIRGVEINIASARRDFLPGGLSLVVEKLWSFLGVENLVVLLETNNRVYYTLRSKYMNLDTAELDGVQRNSGGSYTLGYFENCTSAEAEEKIIKNFENNIERLIKVRDIMSSPVRTALAEMKVEDVFKIMQRTGHHTLPVVDQEKLVGIAKYRNTEKAIRHGLAARRIIEVMDRFFVTASVDDSVQAVTDKMIENDTTAILILDGGILSGIVTRTDLLKSTFGRRRIIDPGEKIGDQNYAKFPVEDLIEERVEKRIVTMLRFLGAVGSELNMPTYIVGGFVRDLLLNKKNLDLDIVVEGNANLFAETFKKYFNIKIVEHREFLASSMFFNDGLRIDVATARTEYYKKPAILPEVEMSTIKKDLYRRDFSINAMAIKLNQEDFGILIDFFGSRKDLSKGIIRALHPLSFIEDPTRILRAVRFEQRFGFEIEVRTAELLKQCAAEGYLDRVTGQRLRDELSKAIEEPLPLKALRRLASLGVMEKLFPETEFDRETDIRLQRYFLRRERNALLIGEDRMFYTLLMIILRKSDSKSVEWCIARYGLPKNYLERLNDAIATAGIIVNEKPETPSQFYRSLKTNKPEILNFVNSYLDEQEDLLFLAYLKKLNDTKLSINGNVLKTRYGMREGPEIRDVLDELFCARLDGLTKDKEDEFVREYLKGRGWK</sequence>
<comment type="similarity">
    <text evidence="2 12">Belongs to the tRNA nucleotidyltransferase/poly(A) polymerase family.</text>
</comment>
<evidence type="ECO:0000256" key="1">
    <source>
        <dbReference type="ARBA" id="ARBA00001946"/>
    </source>
</evidence>
<evidence type="ECO:0000256" key="2">
    <source>
        <dbReference type="ARBA" id="ARBA00007265"/>
    </source>
</evidence>
<evidence type="ECO:0000313" key="14">
    <source>
        <dbReference type="EMBL" id="AFK06126.1"/>
    </source>
</evidence>
<dbReference type="SUPFAM" id="SSF81301">
    <property type="entry name" value="Nucleotidyltransferase"/>
    <property type="match status" value="1"/>
</dbReference>
<protein>
    <submittedName>
        <fullName evidence="14">tRNA nucleotidyltransferase/poly(A) polymerase</fullName>
    </submittedName>
</protein>
<dbReference type="RefSeq" id="WP_014730245.1">
    <property type="nucleotide sequence ID" value="NC_017934.1"/>
</dbReference>
<keyword evidence="5" id="KW-0819">tRNA processing</keyword>
<dbReference type="AlphaFoldDB" id="I2F2H3"/>
<dbReference type="eggNOG" id="COG0517">
    <property type="taxonomic scope" value="Bacteria"/>
</dbReference>
<proteinExistence type="inferred from homology"/>
<keyword evidence="9" id="KW-0460">Magnesium</keyword>
<dbReference type="SMART" id="SM00116">
    <property type="entry name" value="CBS"/>
    <property type="match status" value="2"/>
</dbReference>
<keyword evidence="15" id="KW-1185">Reference proteome</keyword>
<dbReference type="GeneID" id="87106251"/>
<dbReference type="Gene3D" id="3.30.460.10">
    <property type="entry name" value="Beta Polymerase, domain 2"/>
    <property type="match status" value="1"/>
</dbReference>
<evidence type="ECO:0000256" key="11">
    <source>
        <dbReference type="PROSITE-ProRule" id="PRU00703"/>
    </source>
</evidence>
<organism evidence="14 15">
    <name type="scientific">Mesotoga prima MesG1.Ag.4.2</name>
    <dbReference type="NCBI Taxonomy" id="660470"/>
    <lineage>
        <taxon>Bacteria</taxon>
        <taxon>Thermotogati</taxon>
        <taxon>Thermotogota</taxon>
        <taxon>Thermotogae</taxon>
        <taxon>Kosmotogales</taxon>
        <taxon>Kosmotogaceae</taxon>
        <taxon>Mesotoga</taxon>
    </lineage>
</organism>
<dbReference type="Gene3D" id="3.10.580.10">
    <property type="entry name" value="CBS-domain"/>
    <property type="match status" value="1"/>
</dbReference>
<feature type="domain" description="CBS" evidence="13">
    <location>
        <begin position="373"/>
        <end position="428"/>
    </location>
</feature>
<reference evidence="14 15" key="1">
    <citation type="journal article" date="2012" name="Genome Biol. Evol.">
        <title>Genome Sequence of the Mesophilic Thermotogales Bacterium Mesotoga prima MesG1.Ag.4.2 Reveals the Largest Thermotogales Genome To Date.</title>
        <authorList>
            <person name="Zhaxybayeva O."/>
            <person name="Swithers K.S."/>
            <person name="Foght J."/>
            <person name="Green A.G."/>
            <person name="Bruce D."/>
            <person name="Detter C."/>
            <person name="Han S."/>
            <person name="Teshima H."/>
            <person name="Han J."/>
            <person name="Woyke T."/>
            <person name="Pitluck S."/>
            <person name="Nolan M."/>
            <person name="Ivanova N."/>
            <person name="Pati A."/>
            <person name="Land M.L."/>
            <person name="Dlutek M."/>
            <person name="Doolittle W.F."/>
            <person name="Noll K.M."/>
            <person name="Nesbo C.L."/>
        </authorList>
    </citation>
    <scope>NUCLEOTIDE SEQUENCE [LARGE SCALE GENOMIC DNA]</scope>
    <source>
        <strain evidence="15">mesG1.Ag.4.2</strain>
    </source>
</reference>
<dbReference type="Pfam" id="PF01368">
    <property type="entry name" value="DHH"/>
    <property type="match status" value="1"/>
</dbReference>
<dbReference type="HOGENOM" id="CLU_015961_5_0_0"/>
<name>I2F2H3_9BACT</name>
<dbReference type="InterPro" id="IPR046342">
    <property type="entry name" value="CBS_dom_sf"/>
</dbReference>
<keyword evidence="8" id="KW-0547">Nucleotide-binding</keyword>
<dbReference type="Pfam" id="PF01743">
    <property type="entry name" value="PolyA_pol"/>
    <property type="match status" value="1"/>
</dbReference>
<evidence type="ECO:0000313" key="15">
    <source>
        <dbReference type="Proteomes" id="UP000002881"/>
    </source>
</evidence>
<dbReference type="KEGG" id="mpg:Theba_0398"/>
<comment type="cofactor">
    <cofactor evidence="1">
        <name>Mg(2+)</name>
        <dbReference type="ChEBI" id="CHEBI:18420"/>
    </cofactor>
</comment>
<feature type="domain" description="CBS" evidence="13">
    <location>
        <begin position="311"/>
        <end position="366"/>
    </location>
</feature>
<dbReference type="InterPro" id="IPR052390">
    <property type="entry name" value="tRNA_nt/polyA_polymerase"/>
</dbReference>
<dbReference type="SUPFAM" id="SSF64182">
    <property type="entry name" value="DHH phosphoesterases"/>
    <property type="match status" value="1"/>
</dbReference>
<dbReference type="InterPro" id="IPR043519">
    <property type="entry name" value="NT_sf"/>
</dbReference>
<evidence type="ECO:0000256" key="10">
    <source>
        <dbReference type="ARBA" id="ARBA00022884"/>
    </source>
</evidence>
<dbReference type="Gene3D" id="1.10.3090.10">
    <property type="entry name" value="cca-adding enzyme, domain 2"/>
    <property type="match status" value="1"/>
</dbReference>
<keyword evidence="3" id="KW-0820">tRNA-binding</keyword>
<dbReference type="Pfam" id="PF00571">
    <property type="entry name" value="CBS"/>
    <property type="match status" value="2"/>
</dbReference>
<dbReference type="CDD" id="cd05398">
    <property type="entry name" value="NT_ClassII-CCAase"/>
    <property type="match status" value="1"/>
</dbReference>
<keyword evidence="7" id="KW-0479">Metal-binding</keyword>
<dbReference type="GO" id="GO:0000049">
    <property type="term" value="F:tRNA binding"/>
    <property type="evidence" value="ECO:0007669"/>
    <property type="project" value="UniProtKB-KW"/>
</dbReference>
<evidence type="ECO:0000256" key="8">
    <source>
        <dbReference type="ARBA" id="ARBA00022741"/>
    </source>
</evidence>
<evidence type="ECO:0000256" key="9">
    <source>
        <dbReference type="ARBA" id="ARBA00022842"/>
    </source>
</evidence>
<dbReference type="STRING" id="660470.Theba_0398"/>
<dbReference type="Gene3D" id="3.90.1640.10">
    <property type="entry name" value="inorganic pyrophosphatase (n-terminal core)"/>
    <property type="match status" value="1"/>
</dbReference>
<dbReference type="eggNOG" id="COG0617">
    <property type="taxonomic scope" value="Bacteria"/>
</dbReference>
<dbReference type="PANTHER" id="PTHR47788">
    <property type="entry name" value="POLYA POLYMERASE"/>
    <property type="match status" value="1"/>
</dbReference>
<dbReference type="Proteomes" id="UP000002881">
    <property type="component" value="Chromosome"/>
</dbReference>
<dbReference type="EMBL" id="CP003532">
    <property type="protein sequence ID" value="AFK06126.1"/>
    <property type="molecule type" value="Genomic_DNA"/>
</dbReference>
<dbReference type="SUPFAM" id="SSF81891">
    <property type="entry name" value="Poly A polymerase C-terminal region-like"/>
    <property type="match status" value="1"/>
</dbReference>
<keyword evidence="6" id="KW-0548">Nucleotidyltransferase</keyword>
<dbReference type="GO" id="GO:0000166">
    <property type="term" value="F:nucleotide binding"/>
    <property type="evidence" value="ECO:0007669"/>
    <property type="project" value="UniProtKB-KW"/>
</dbReference>
<keyword evidence="11" id="KW-0129">CBS domain</keyword>
<evidence type="ECO:0000259" key="13">
    <source>
        <dbReference type="PROSITE" id="PS51371"/>
    </source>
</evidence>
<dbReference type="PANTHER" id="PTHR47788:SF1">
    <property type="entry name" value="A-ADDING TRNA NUCLEOTIDYLTRANSFERASE"/>
    <property type="match status" value="1"/>
</dbReference>
<evidence type="ECO:0000256" key="4">
    <source>
        <dbReference type="ARBA" id="ARBA00022679"/>
    </source>
</evidence>
<evidence type="ECO:0000256" key="5">
    <source>
        <dbReference type="ARBA" id="ARBA00022694"/>
    </source>
</evidence>
<dbReference type="GO" id="GO:0016779">
    <property type="term" value="F:nucleotidyltransferase activity"/>
    <property type="evidence" value="ECO:0007669"/>
    <property type="project" value="UniProtKB-KW"/>
</dbReference>
<dbReference type="eggNOG" id="COG0618">
    <property type="taxonomic scope" value="Bacteria"/>
</dbReference>
<gene>
    <name evidence="14" type="ORF">Theba_0398</name>
</gene>